<reference evidence="1" key="1">
    <citation type="submission" date="2022-06" db="EMBL/GenBank/DDBJ databases">
        <title>Phylogenomic reconstructions and comparative analyses of Kickxellomycotina fungi.</title>
        <authorList>
            <person name="Reynolds N.K."/>
            <person name="Stajich J.E."/>
            <person name="Barry K."/>
            <person name="Grigoriev I.V."/>
            <person name="Crous P."/>
            <person name="Smith M.E."/>
        </authorList>
    </citation>
    <scope>NUCLEOTIDE SEQUENCE</scope>
    <source>
        <strain evidence="1">RSA 2271</strain>
    </source>
</reference>
<organism evidence="1 2">
    <name type="scientific">Spiromyces aspiralis</name>
    <dbReference type="NCBI Taxonomy" id="68401"/>
    <lineage>
        <taxon>Eukaryota</taxon>
        <taxon>Fungi</taxon>
        <taxon>Fungi incertae sedis</taxon>
        <taxon>Zoopagomycota</taxon>
        <taxon>Kickxellomycotina</taxon>
        <taxon>Kickxellomycetes</taxon>
        <taxon>Kickxellales</taxon>
        <taxon>Kickxellaceae</taxon>
        <taxon>Spiromyces</taxon>
    </lineage>
</organism>
<dbReference type="Proteomes" id="UP001145114">
    <property type="component" value="Unassembled WGS sequence"/>
</dbReference>
<sequence length="198" mass="22268">MGKRRRNTHNADAGKQESAAAAVRPTKREKSDPVAKNIIHRENETEEQVSSSYEESSGDDSDEYESDEHGGDMQLESPMDGDGSGPPQASVRNDSGHRLRVHDDLYRPPTADEMMALKETSQLYRSNLFRMQMEELLKETRLEPGSKLTKPLDNTLAKIRQVLLEAKPIKSHPIHAAVQDLSKRARKMLGKGFAKKFK</sequence>
<comment type="caution">
    <text evidence="1">The sequence shown here is derived from an EMBL/GenBank/DDBJ whole genome shotgun (WGS) entry which is preliminary data.</text>
</comment>
<gene>
    <name evidence="1" type="ORF">EV182_003636</name>
</gene>
<dbReference type="EMBL" id="JAMZIH010000973">
    <property type="protein sequence ID" value="KAJ1678642.1"/>
    <property type="molecule type" value="Genomic_DNA"/>
</dbReference>
<evidence type="ECO:0000313" key="2">
    <source>
        <dbReference type="Proteomes" id="UP001145114"/>
    </source>
</evidence>
<feature type="non-terminal residue" evidence="1">
    <location>
        <position position="198"/>
    </location>
</feature>
<keyword evidence="2" id="KW-1185">Reference proteome</keyword>
<accession>A0ACC1HTS2</accession>
<evidence type="ECO:0000313" key="1">
    <source>
        <dbReference type="EMBL" id="KAJ1678642.1"/>
    </source>
</evidence>
<name>A0ACC1HTS2_9FUNG</name>
<proteinExistence type="predicted"/>
<protein>
    <submittedName>
        <fullName evidence="1">Uncharacterized protein</fullName>
    </submittedName>
</protein>